<proteinExistence type="predicted"/>
<dbReference type="AlphaFoldDB" id="A0A6G1F6U8"/>
<accession>A0A6G1F6U8</accession>
<evidence type="ECO:0000313" key="2">
    <source>
        <dbReference type="EMBL" id="KAF0932583.1"/>
    </source>
</evidence>
<protein>
    <recommendedName>
        <fullName evidence="4">DUF834 domain-containing protein</fullName>
    </recommendedName>
</protein>
<gene>
    <name evidence="2" type="ORF">E2562_010462</name>
</gene>
<feature type="compositionally biased region" description="Basic and acidic residues" evidence="1">
    <location>
        <begin position="62"/>
        <end position="79"/>
    </location>
</feature>
<feature type="region of interest" description="Disordered" evidence="1">
    <location>
        <begin position="28"/>
        <end position="89"/>
    </location>
</feature>
<dbReference type="EMBL" id="SPHZ02000001">
    <property type="protein sequence ID" value="KAF0932583.1"/>
    <property type="molecule type" value="Genomic_DNA"/>
</dbReference>
<evidence type="ECO:0000313" key="3">
    <source>
        <dbReference type="Proteomes" id="UP000479710"/>
    </source>
</evidence>
<evidence type="ECO:0000256" key="1">
    <source>
        <dbReference type="SAM" id="MobiDB-lite"/>
    </source>
</evidence>
<keyword evidence="3" id="KW-1185">Reference proteome</keyword>
<organism evidence="2 3">
    <name type="scientific">Oryza meyeriana var. granulata</name>
    <dbReference type="NCBI Taxonomy" id="110450"/>
    <lineage>
        <taxon>Eukaryota</taxon>
        <taxon>Viridiplantae</taxon>
        <taxon>Streptophyta</taxon>
        <taxon>Embryophyta</taxon>
        <taxon>Tracheophyta</taxon>
        <taxon>Spermatophyta</taxon>
        <taxon>Magnoliopsida</taxon>
        <taxon>Liliopsida</taxon>
        <taxon>Poales</taxon>
        <taxon>Poaceae</taxon>
        <taxon>BOP clade</taxon>
        <taxon>Oryzoideae</taxon>
        <taxon>Oryzeae</taxon>
        <taxon>Oryzinae</taxon>
        <taxon>Oryza</taxon>
        <taxon>Oryza meyeriana</taxon>
    </lineage>
</organism>
<reference evidence="2 3" key="1">
    <citation type="submission" date="2019-11" db="EMBL/GenBank/DDBJ databases">
        <title>Whole genome sequence of Oryza granulata.</title>
        <authorList>
            <person name="Li W."/>
        </authorList>
    </citation>
    <scope>NUCLEOTIDE SEQUENCE [LARGE SCALE GENOMIC DNA]</scope>
    <source>
        <strain evidence="3">cv. Menghai</strain>
        <tissue evidence="2">Leaf</tissue>
    </source>
</reference>
<feature type="non-terminal residue" evidence="2">
    <location>
        <position position="1"/>
    </location>
</feature>
<evidence type="ECO:0008006" key="4">
    <source>
        <dbReference type="Google" id="ProtNLM"/>
    </source>
</evidence>
<sequence>VEVLAHALLLVHDRVERWPAEGIGEAEVGSEASGGLGRHRKPTNQLTLLWEDDGGDGASKWRCKDREWAADVESPRGRELATASGTRAR</sequence>
<name>A0A6G1F6U8_9ORYZ</name>
<comment type="caution">
    <text evidence="2">The sequence shown here is derived from an EMBL/GenBank/DDBJ whole genome shotgun (WGS) entry which is preliminary data.</text>
</comment>
<dbReference type="Proteomes" id="UP000479710">
    <property type="component" value="Unassembled WGS sequence"/>
</dbReference>